<reference evidence="2" key="1">
    <citation type="journal article" date="2021" name="PeerJ">
        <title>Extensive microbial diversity within the chicken gut microbiome revealed by metagenomics and culture.</title>
        <authorList>
            <person name="Gilroy R."/>
            <person name="Ravi A."/>
            <person name="Getino M."/>
            <person name="Pursley I."/>
            <person name="Horton D.L."/>
            <person name="Alikhan N.F."/>
            <person name="Baker D."/>
            <person name="Gharbi K."/>
            <person name="Hall N."/>
            <person name="Watson M."/>
            <person name="Adriaenssens E.M."/>
            <person name="Foster-Nyarko E."/>
            <person name="Jarju S."/>
            <person name="Secka A."/>
            <person name="Antonio M."/>
            <person name="Oren A."/>
            <person name="Chaudhuri R.R."/>
            <person name="La Ragione R."/>
            <person name="Hildebrand F."/>
            <person name="Pallen M.J."/>
        </authorList>
    </citation>
    <scope>NUCLEOTIDE SEQUENCE</scope>
    <source>
        <strain evidence="2">ChiHjej13B12-14962</strain>
    </source>
</reference>
<dbReference type="PANTHER" id="PTHR37318:SF1">
    <property type="entry name" value="BSL7504 PROTEIN"/>
    <property type="match status" value="1"/>
</dbReference>
<accession>A0A921FMY5</accession>
<evidence type="ECO:0000313" key="3">
    <source>
        <dbReference type="Proteomes" id="UP000703315"/>
    </source>
</evidence>
<feature type="domain" description="Winged helix DNA-binding" evidence="1">
    <location>
        <begin position="16"/>
        <end position="97"/>
    </location>
</feature>
<dbReference type="Proteomes" id="UP000703315">
    <property type="component" value="Unassembled WGS sequence"/>
</dbReference>
<name>A0A921FMY5_9MICC</name>
<dbReference type="SUPFAM" id="SSF46785">
    <property type="entry name" value="Winged helix' DNA-binding domain"/>
    <property type="match status" value="1"/>
</dbReference>
<comment type="caution">
    <text evidence="2">The sequence shown here is derived from an EMBL/GenBank/DDBJ whole genome shotgun (WGS) entry which is preliminary data.</text>
</comment>
<evidence type="ECO:0000259" key="1">
    <source>
        <dbReference type="Pfam" id="PF13601"/>
    </source>
</evidence>
<dbReference type="Gene3D" id="1.10.10.10">
    <property type="entry name" value="Winged helix-like DNA-binding domain superfamily/Winged helix DNA-binding domain"/>
    <property type="match status" value="1"/>
</dbReference>
<dbReference type="AlphaFoldDB" id="A0A921FMY5"/>
<dbReference type="InterPro" id="IPR036388">
    <property type="entry name" value="WH-like_DNA-bd_sf"/>
</dbReference>
<reference evidence="2" key="2">
    <citation type="submission" date="2021-09" db="EMBL/GenBank/DDBJ databases">
        <authorList>
            <person name="Gilroy R."/>
        </authorList>
    </citation>
    <scope>NUCLEOTIDE SEQUENCE</scope>
    <source>
        <strain evidence="2">ChiHjej13B12-14962</strain>
    </source>
</reference>
<dbReference type="Pfam" id="PF13601">
    <property type="entry name" value="HTH_34"/>
    <property type="match status" value="1"/>
</dbReference>
<protein>
    <submittedName>
        <fullName evidence="2">Transcriptional regulator</fullName>
    </submittedName>
</protein>
<evidence type="ECO:0000313" key="2">
    <source>
        <dbReference type="EMBL" id="HJF14800.1"/>
    </source>
</evidence>
<dbReference type="InterPro" id="IPR036390">
    <property type="entry name" value="WH_DNA-bd_sf"/>
</dbReference>
<dbReference type="EMBL" id="DYXC01000088">
    <property type="protein sequence ID" value="HJF14800.1"/>
    <property type="molecule type" value="Genomic_DNA"/>
</dbReference>
<organism evidence="2 3">
    <name type="scientific">Enteractinococcus helveticum</name>
    <dbReference type="NCBI Taxonomy" id="1837282"/>
    <lineage>
        <taxon>Bacteria</taxon>
        <taxon>Bacillati</taxon>
        <taxon>Actinomycetota</taxon>
        <taxon>Actinomycetes</taxon>
        <taxon>Micrococcales</taxon>
        <taxon>Micrococcaceae</taxon>
    </lineage>
</organism>
<dbReference type="PANTHER" id="PTHR37318">
    <property type="entry name" value="BSL7504 PROTEIN"/>
    <property type="match status" value="1"/>
</dbReference>
<dbReference type="InterPro" id="IPR027395">
    <property type="entry name" value="WH_DNA-bd_dom"/>
</dbReference>
<dbReference type="RefSeq" id="WP_303905730.1">
    <property type="nucleotide sequence ID" value="NZ_DYXC01000088.1"/>
</dbReference>
<gene>
    <name evidence="2" type="ORF">K8V32_08360</name>
</gene>
<sequence length="106" mass="11538">MGSEPRFDESIHAPTRLRLCALLRPVDFAEFSTLTSALGISEANLSKTVRKLADLGYLTTTKQPAPERGDFRRRTHVSLTSLGRQAFDGHLAALQELATAAIPSDS</sequence>
<proteinExistence type="predicted"/>